<evidence type="ECO:0000256" key="1">
    <source>
        <dbReference type="ARBA" id="ARBA00004236"/>
    </source>
</evidence>
<evidence type="ECO:0000256" key="4">
    <source>
        <dbReference type="ARBA" id="ARBA00022859"/>
    </source>
</evidence>
<dbReference type="PROSITE" id="PS50835">
    <property type="entry name" value="IG_LIKE"/>
    <property type="match status" value="1"/>
</dbReference>
<evidence type="ECO:0000256" key="9">
    <source>
        <dbReference type="SAM" id="SignalP"/>
    </source>
</evidence>
<dbReference type="GO" id="GO:0009617">
    <property type="term" value="P:response to bacterium"/>
    <property type="evidence" value="ECO:0007669"/>
    <property type="project" value="TreeGrafter"/>
</dbReference>
<evidence type="ECO:0000256" key="5">
    <source>
        <dbReference type="ARBA" id="ARBA00023136"/>
    </source>
</evidence>
<dbReference type="SMART" id="SM00409">
    <property type="entry name" value="IG"/>
    <property type="match status" value="1"/>
</dbReference>
<evidence type="ECO:0000259" key="10">
    <source>
        <dbReference type="PROSITE" id="PS50835"/>
    </source>
</evidence>
<feature type="chain" id="PRO_5017252174" evidence="9">
    <location>
        <begin position="21"/>
        <end position="239"/>
    </location>
</feature>
<dbReference type="InterPro" id="IPR036179">
    <property type="entry name" value="Ig-like_dom_sf"/>
</dbReference>
<proteinExistence type="predicted"/>
<dbReference type="InterPro" id="IPR052051">
    <property type="entry name" value="TCR_complex_component"/>
</dbReference>
<protein>
    <submittedName>
        <fullName evidence="11">Uncharacterized LOC102195685</fullName>
    </submittedName>
</protein>
<keyword evidence="8" id="KW-1133">Transmembrane helix</keyword>
<dbReference type="PANTHER" id="PTHR19433:SF111">
    <property type="entry name" value="T CELL RECEPTOR ALPHA VARIABLE 4"/>
    <property type="match status" value="1"/>
</dbReference>
<dbReference type="GO" id="GO:0005886">
    <property type="term" value="C:plasma membrane"/>
    <property type="evidence" value="ECO:0007669"/>
    <property type="project" value="UniProtKB-SubCell"/>
</dbReference>
<feature type="transmembrane region" description="Helical" evidence="8">
    <location>
        <begin position="137"/>
        <end position="161"/>
    </location>
</feature>
<evidence type="ECO:0000256" key="3">
    <source>
        <dbReference type="ARBA" id="ARBA00022729"/>
    </source>
</evidence>
<dbReference type="InterPro" id="IPR003599">
    <property type="entry name" value="Ig_sub"/>
</dbReference>
<dbReference type="AlphaFoldDB" id="A0A3B4G2L5"/>
<evidence type="ECO:0000256" key="7">
    <source>
        <dbReference type="ARBA" id="ARBA00023180"/>
    </source>
</evidence>
<dbReference type="Pfam" id="PF07686">
    <property type="entry name" value="V-set"/>
    <property type="match status" value="1"/>
</dbReference>
<name>A0A3B4G2L5_9CICH</name>
<dbReference type="InterPro" id="IPR013783">
    <property type="entry name" value="Ig-like_fold"/>
</dbReference>
<keyword evidence="3 9" id="KW-0732">Signal</keyword>
<keyword evidence="8" id="KW-0812">Transmembrane</keyword>
<keyword evidence="6" id="KW-1015">Disulfide bond</keyword>
<keyword evidence="7" id="KW-0325">Glycoprotein</keyword>
<dbReference type="Ensembl" id="ENSPNYT00000017547.1">
    <property type="protein sequence ID" value="ENSPNYP00000017122.1"/>
    <property type="gene ID" value="ENSPNYG00000012943.1"/>
</dbReference>
<reference evidence="11" key="1">
    <citation type="submission" date="2023-09" db="UniProtKB">
        <authorList>
            <consortium name="Ensembl"/>
        </authorList>
    </citation>
    <scope>IDENTIFICATION</scope>
</reference>
<keyword evidence="4" id="KW-0391">Immunity</keyword>
<evidence type="ECO:0000256" key="8">
    <source>
        <dbReference type="SAM" id="Phobius"/>
    </source>
</evidence>
<dbReference type="Gene3D" id="2.60.40.10">
    <property type="entry name" value="Immunoglobulins"/>
    <property type="match status" value="1"/>
</dbReference>
<dbReference type="STRING" id="303518.ENSPNYP00000017122"/>
<dbReference type="GO" id="GO:0002376">
    <property type="term" value="P:immune system process"/>
    <property type="evidence" value="ECO:0007669"/>
    <property type="project" value="UniProtKB-KW"/>
</dbReference>
<dbReference type="GeneTree" id="ENSGT00940000175713"/>
<feature type="transmembrane region" description="Helical" evidence="8">
    <location>
        <begin position="211"/>
        <end position="233"/>
    </location>
</feature>
<accession>A0A3B4G2L5</accession>
<evidence type="ECO:0000256" key="6">
    <source>
        <dbReference type="ARBA" id="ARBA00023157"/>
    </source>
</evidence>
<evidence type="ECO:0000313" key="11">
    <source>
        <dbReference type="Ensembl" id="ENSPNYP00000017122.1"/>
    </source>
</evidence>
<feature type="domain" description="Ig-like" evidence="10">
    <location>
        <begin position="16"/>
        <end position="109"/>
    </location>
</feature>
<organism evidence="11">
    <name type="scientific">Pundamilia nyererei</name>
    <dbReference type="NCBI Taxonomy" id="303518"/>
    <lineage>
        <taxon>Eukaryota</taxon>
        <taxon>Metazoa</taxon>
        <taxon>Chordata</taxon>
        <taxon>Craniata</taxon>
        <taxon>Vertebrata</taxon>
        <taxon>Euteleostomi</taxon>
        <taxon>Actinopterygii</taxon>
        <taxon>Neopterygii</taxon>
        <taxon>Teleostei</taxon>
        <taxon>Neoteleostei</taxon>
        <taxon>Acanthomorphata</taxon>
        <taxon>Ovalentaria</taxon>
        <taxon>Cichlomorphae</taxon>
        <taxon>Cichliformes</taxon>
        <taxon>Cichlidae</taxon>
        <taxon>African cichlids</taxon>
        <taxon>Pseudocrenilabrinae</taxon>
        <taxon>Haplochromini</taxon>
        <taxon>Pundamilia</taxon>
    </lineage>
</organism>
<dbReference type="InterPro" id="IPR013106">
    <property type="entry name" value="Ig_V-set"/>
</dbReference>
<comment type="subcellular location">
    <subcellularLocation>
        <location evidence="1">Cell membrane</location>
    </subcellularLocation>
</comment>
<dbReference type="SUPFAM" id="SSF48726">
    <property type="entry name" value="Immunoglobulin"/>
    <property type="match status" value="1"/>
</dbReference>
<sequence>MRRFTLITAVVFCSRSWISASEFQTVEVQHGDEVKLQCSNISAYPTQTDWFRVVNKTKPSCVSSMYGSDSEASFCHGFRNRNFNMSSNVSFVFLQIKRVDLSDAGLYFCGLYISGHTVISNAVELRIEEEPSGTTNLIIIALGGLTGLLTLVVVILVLKIWKSQKGENMTSDNLNYAALNFQKKTKRSCRPVTQREQEPHEAPAAPALNRIYLNLVNFQMIFFFLFVCVVVHINVLQNN</sequence>
<keyword evidence="2" id="KW-1003">Cell membrane</keyword>
<feature type="signal peptide" evidence="9">
    <location>
        <begin position="1"/>
        <end position="20"/>
    </location>
</feature>
<keyword evidence="5 8" id="KW-0472">Membrane</keyword>
<dbReference type="PANTHER" id="PTHR19433">
    <property type="entry name" value="T-CELL RECEPTOR ALPHA CHAIN V REGION-RELATED"/>
    <property type="match status" value="1"/>
</dbReference>
<dbReference type="InterPro" id="IPR007110">
    <property type="entry name" value="Ig-like_dom"/>
</dbReference>
<evidence type="ECO:0000256" key="2">
    <source>
        <dbReference type="ARBA" id="ARBA00022475"/>
    </source>
</evidence>